<dbReference type="PhylomeDB" id="A0A0G4EL73"/>
<dbReference type="AlphaFoldDB" id="A0A0G4EL73"/>
<sequence>MISVPRVVFCLITLPVLALPSSVLAFTPTRTLRTSHHNPRRRLRNRMAMSSEGTTTSTVTVAEKYLSQLVLEKDALIDAWRVAYAGEVGGLHCPLLFWGLLEQALHSSGWRDGWTAEAIAQLPGRTVEAAEGYYPGMPETRGWGSELEVQRGKALVEELGRILNKRPPDRILDRRLAVMQEAHETCCQDGRSFTQFYQDMCTELSKPRHKLYGLSPPVYVSLAEDEEEDEDEEEAGEEEDEEDGQDEEDEGEGFACAMRKICHSMGVETSYNVRWQTDVGRYLQCGLFDDNRNTDTVDKYPPRSAVASFEVRKRMMD</sequence>
<evidence type="ECO:0000313" key="3">
    <source>
        <dbReference type="EMBL" id="CEL97931.1"/>
    </source>
</evidence>
<keyword evidence="4" id="KW-1185">Reference proteome</keyword>
<name>A0A0G4EL73_VITBC</name>
<reference evidence="3 4" key="1">
    <citation type="submission" date="2014-11" db="EMBL/GenBank/DDBJ databases">
        <authorList>
            <person name="Zhu J."/>
            <person name="Qi W."/>
            <person name="Song R."/>
        </authorList>
    </citation>
    <scope>NUCLEOTIDE SEQUENCE [LARGE SCALE GENOMIC DNA]</scope>
</reference>
<organism evidence="3 4">
    <name type="scientific">Vitrella brassicaformis (strain CCMP3155)</name>
    <dbReference type="NCBI Taxonomy" id="1169540"/>
    <lineage>
        <taxon>Eukaryota</taxon>
        <taxon>Sar</taxon>
        <taxon>Alveolata</taxon>
        <taxon>Colpodellida</taxon>
        <taxon>Vitrellaceae</taxon>
        <taxon>Vitrella</taxon>
    </lineage>
</organism>
<evidence type="ECO:0000256" key="1">
    <source>
        <dbReference type="SAM" id="MobiDB-lite"/>
    </source>
</evidence>
<gene>
    <name evidence="3" type="ORF">Vbra_12378</name>
</gene>
<feature type="chain" id="PRO_5005187274" evidence="2">
    <location>
        <begin position="26"/>
        <end position="317"/>
    </location>
</feature>
<dbReference type="VEuPathDB" id="CryptoDB:Vbra_12378"/>
<feature type="signal peptide" evidence="2">
    <location>
        <begin position="1"/>
        <end position="25"/>
    </location>
</feature>
<proteinExistence type="predicted"/>
<feature type="region of interest" description="Disordered" evidence="1">
    <location>
        <begin position="223"/>
        <end position="251"/>
    </location>
</feature>
<dbReference type="InParanoid" id="A0A0G4EL73"/>
<keyword evidence="2" id="KW-0732">Signal</keyword>
<protein>
    <submittedName>
        <fullName evidence="3">Uncharacterized protein</fullName>
    </submittedName>
</protein>
<evidence type="ECO:0000256" key="2">
    <source>
        <dbReference type="SAM" id="SignalP"/>
    </source>
</evidence>
<accession>A0A0G4EL73</accession>
<dbReference type="Proteomes" id="UP000041254">
    <property type="component" value="Unassembled WGS sequence"/>
</dbReference>
<dbReference type="EMBL" id="CDMY01000259">
    <property type="protein sequence ID" value="CEL97931.1"/>
    <property type="molecule type" value="Genomic_DNA"/>
</dbReference>
<evidence type="ECO:0000313" key="4">
    <source>
        <dbReference type="Proteomes" id="UP000041254"/>
    </source>
</evidence>